<dbReference type="FunCoup" id="A0A2R6PCP7">
    <property type="interactions" value="842"/>
</dbReference>
<dbReference type="OMA" id="QNAICDP"/>
<keyword evidence="4" id="KW-0132">Cell division</keyword>
<evidence type="ECO:0000256" key="3">
    <source>
        <dbReference type="ARBA" id="ARBA00022454"/>
    </source>
</evidence>
<dbReference type="InterPro" id="IPR008685">
    <property type="entry name" value="Centromere_Mis12"/>
</dbReference>
<feature type="coiled-coil region" evidence="10">
    <location>
        <begin position="116"/>
        <end position="150"/>
    </location>
</feature>
<evidence type="ECO:0000256" key="4">
    <source>
        <dbReference type="ARBA" id="ARBA00022618"/>
    </source>
</evidence>
<dbReference type="Pfam" id="PF05859">
    <property type="entry name" value="Mis12"/>
    <property type="match status" value="1"/>
</dbReference>
<keyword evidence="5" id="KW-0498">Mitosis</keyword>
<dbReference type="GO" id="GO:0051382">
    <property type="term" value="P:kinetochore assembly"/>
    <property type="evidence" value="ECO:0007669"/>
    <property type="project" value="TreeGrafter"/>
</dbReference>
<evidence type="ECO:0000256" key="8">
    <source>
        <dbReference type="ARBA" id="ARBA00023306"/>
    </source>
</evidence>
<keyword evidence="6" id="KW-0995">Kinetochore</keyword>
<keyword evidence="12" id="KW-1185">Reference proteome</keyword>
<dbReference type="Proteomes" id="UP000241394">
    <property type="component" value="Chromosome LG26"/>
</dbReference>
<comment type="subcellular location">
    <subcellularLocation>
        <location evidence="1">Chromosome</location>
        <location evidence="1">Centromere</location>
        <location evidence="1">Kinetochore</location>
    </subcellularLocation>
</comment>
<dbReference type="GO" id="GO:0000444">
    <property type="term" value="C:MIS12/MIND type complex"/>
    <property type="evidence" value="ECO:0007669"/>
    <property type="project" value="TreeGrafter"/>
</dbReference>
<keyword evidence="8" id="KW-0131">Cell cycle</keyword>
<organism evidence="11 12">
    <name type="scientific">Actinidia chinensis var. chinensis</name>
    <name type="common">Chinese soft-hair kiwi</name>
    <dbReference type="NCBI Taxonomy" id="1590841"/>
    <lineage>
        <taxon>Eukaryota</taxon>
        <taxon>Viridiplantae</taxon>
        <taxon>Streptophyta</taxon>
        <taxon>Embryophyta</taxon>
        <taxon>Tracheophyta</taxon>
        <taxon>Spermatophyta</taxon>
        <taxon>Magnoliopsida</taxon>
        <taxon>eudicotyledons</taxon>
        <taxon>Gunneridae</taxon>
        <taxon>Pentapetalae</taxon>
        <taxon>asterids</taxon>
        <taxon>Ericales</taxon>
        <taxon>Actinidiaceae</taxon>
        <taxon>Actinidia</taxon>
    </lineage>
</organism>
<proteinExistence type="inferred from homology"/>
<dbReference type="EMBL" id="NKQK01000026">
    <property type="protein sequence ID" value="PSR89167.1"/>
    <property type="molecule type" value="Genomic_DNA"/>
</dbReference>
<protein>
    <submittedName>
        <fullName evidence="11">Uncharacterized protein</fullName>
    </submittedName>
</protein>
<dbReference type="GO" id="GO:0005634">
    <property type="term" value="C:nucleus"/>
    <property type="evidence" value="ECO:0007669"/>
    <property type="project" value="InterPro"/>
</dbReference>
<dbReference type="InParanoid" id="A0A2R6PCP7"/>
<evidence type="ECO:0000256" key="1">
    <source>
        <dbReference type="ARBA" id="ARBA00004629"/>
    </source>
</evidence>
<evidence type="ECO:0000256" key="9">
    <source>
        <dbReference type="ARBA" id="ARBA00023328"/>
    </source>
</evidence>
<evidence type="ECO:0000313" key="11">
    <source>
        <dbReference type="EMBL" id="PSR89167.1"/>
    </source>
</evidence>
<evidence type="ECO:0000256" key="6">
    <source>
        <dbReference type="ARBA" id="ARBA00022838"/>
    </source>
</evidence>
<gene>
    <name evidence="11" type="ORF">CEY00_Acc29362</name>
</gene>
<name>A0A2R6PCP7_ACTCC</name>
<reference evidence="12" key="2">
    <citation type="journal article" date="2018" name="BMC Genomics">
        <title>A manually annotated Actinidia chinensis var. chinensis (kiwifruit) genome highlights the challenges associated with draft genomes and gene prediction in plants.</title>
        <authorList>
            <person name="Pilkington S.M."/>
            <person name="Crowhurst R."/>
            <person name="Hilario E."/>
            <person name="Nardozza S."/>
            <person name="Fraser L."/>
            <person name="Peng Y."/>
            <person name="Gunaseelan K."/>
            <person name="Simpson R."/>
            <person name="Tahir J."/>
            <person name="Deroles S.C."/>
            <person name="Templeton K."/>
            <person name="Luo Z."/>
            <person name="Davy M."/>
            <person name="Cheng C."/>
            <person name="McNeilage M."/>
            <person name="Scaglione D."/>
            <person name="Liu Y."/>
            <person name="Zhang Q."/>
            <person name="Datson P."/>
            <person name="De Silva N."/>
            <person name="Gardiner S.E."/>
            <person name="Bassett H."/>
            <person name="Chagne D."/>
            <person name="McCallum J."/>
            <person name="Dzierzon H."/>
            <person name="Deng C."/>
            <person name="Wang Y.Y."/>
            <person name="Barron L."/>
            <person name="Manako K."/>
            <person name="Bowen J."/>
            <person name="Foster T.M."/>
            <person name="Erridge Z.A."/>
            <person name="Tiffin H."/>
            <person name="Waite C.N."/>
            <person name="Davies K.M."/>
            <person name="Grierson E.P."/>
            <person name="Laing W.A."/>
            <person name="Kirk R."/>
            <person name="Chen X."/>
            <person name="Wood M."/>
            <person name="Montefiori M."/>
            <person name="Brummell D.A."/>
            <person name="Schwinn K.E."/>
            <person name="Catanach A."/>
            <person name="Fullerton C."/>
            <person name="Li D."/>
            <person name="Meiyalaghan S."/>
            <person name="Nieuwenhuizen N."/>
            <person name="Read N."/>
            <person name="Prakash R."/>
            <person name="Hunter D."/>
            <person name="Zhang H."/>
            <person name="McKenzie M."/>
            <person name="Knabel M."/>
            <person name="Harris A."/>
            <person name="Allan A.C."/>
            <person name="Gleave A."/>
            <person name="Chen A."/>
            <person name="Janssen B.J."/>
            <person name="Plunkett B."/>
            <person name="Ampomah-Dwamena C."/>
            <person name="Voogd C."/>
            <person name="Leif D."/>
            <person name="Lafferty D."/>
            <person name="Souleyre E.J.F."/>
            <person name="Varkonyi-Gasic E."/>
            <person name="Gambi F."/>
            <person name="Hanley J."/>
            <person name="Yao J.L."/>
            <person name="Cheung J."/>
            <person name="David K.M."/>
            <person name="Warren B."/>
            <person name="Marsh K."/>
            <person name="Snowden K.C."/>
            <person name="Lin-Wang K."/>
            <person name="Brian L."/>
            <person name="Martinez-Sanchez M."/>
            <person name="Wang M."/>
            <person name="Ileperuma N."/>
            <person name="Macnee N."/>
            <person name="Campin R."/>
            <person name="McAtee P."/>
            <person name="Drummond R.S.M."/>
            <person name="Espley R.V."/>
            <person name="Ireland H.S."/>
            <person name="Wu R."/>
            <person name="Atkinson R.G."/>
            <person name="Karunairetnam S."/>
            <person name="Bulley S."/>
            <person name="Chunkath S."/>
            <person name="Hanley Z."/>
            <person name="Storey R."/>
            <person name="Thrimawithana A.H."/>
            <person name="Thomson S."/>
            <person name="David C."/>
            <person name="Testolin R."/>
            <person name="Huang H."/>
            <person name="Hellens R.P."/>
            <person name="Schaffer R.J."/>
        </authorList>
    </citation>
    <scope>NUCLEOTIDE SEQUENCE [LARGE SCALE GENOMIC DNA]</scope>
    <source>
        <strain evidence="12">cv. Red5</strain>
    </source>
</reference>
<keyword evidence="9" id="KW-0137">Centromere</keyword>
<accession>A0A2R6PCP7</accession>
<dbReference type="Gramene" id="PSR89167">
    <property type="protein sequence ID" value="PSR89167"/>
    <property type="gene ID" value="CEY00_Acc29362"/>
</dbReference>
<evidence type="ECO:0000256" key="7">
    <source>
        <dbReference type="ARBA" id="ARBA00023054"/>
    </source>
</evidence>
<evidence type="ECO:0000256" key="2">
    <source>
        <dbReference type="ARBA" id="ARBA00008643"/>
    </source>
</evidence>
<reference evidence="11 12" key="1">
    <citation type="submission" date="2017-07" db="EMBL/GenBank/DDBJ databases">
        <title>An improved, manually edited Actinidia chinensis var. chinensis (kiwifruit) genome highlights the challenges associated with draft genomes and gene prediction in plants.</title>
        <authorList>
            <person name="Pilkington S."/>
            <person name="Crowhurst R."/>
            <person name="Hilario E."/>
            <person name="Nardozza S."/>
            <person name="Fraser L."/>
            <person name="Peng Y."/>
            <person name="Gunaseelan K."/>
            <person name="Simpson R."/>
            <person name="Tahir J."/>
            <person name="Deroles S."/>
            <person name="Templeton K."/>
            <person name="Luo Z."/>
            <person name="Davy M."/>
            <person name="Cheng C."/>
            <person name="Mcneilage M."/>
            <person name="Scaglione D."/>
            <person name="Liu Y."/>
            <person name="Zhang Q."/>
            <person name="Datson P."/>
            <person name="De Silva N."/>
            <person name="Gardiner S."/>
            <person name="Bassett H."/>
            <person name="Chagne D."/>
            <person name="Mccallum J."/>
            <person name="Dzierzon H."/>
            <person name="Deng C."/>
            <person name="Wang Y.-Y."/>
            <person name="Barron N."/>
            <person name="Manako K."/>
            <person name="Bowen J."/>
            <person name="Foster T."/>
            <person name="Erridge Z."/>
            <person name="Tiffin H."/>
            <person name="Waite C."/>
            <person name="Davies K."/>
            <person name="Grierson E."/>
            <person name="Laing W."/>
            <person name="Kirk R."/>
            <person name="Chen X."/>
            <person name="Wood M."/>
            <person name="Montefiori M."/>
            <person name="Brummell D."/>
            <person name="Schwinn K."/>
            <person name="Catanach A."/>
            <person name="Fullerton C."/>
            <person name="Li D."/>
            <person name="Meiyalaghan S."/>
            <person name="Nieuwenhuizen N."/>
            <person name="Read N."/>
            <person name="Prakash R."/>
            <person name="Hunter D."/>
            <person name="Zhang H."/>
            <person name="Mckenzie M."/>
            <person name="Knabel M."/>
            <person name="Harris A."/>
            <person name="Allan A."/>
            <person name="Chen A."/>
            <person name="Janssen B."/>
            <person name="Plunkett B."/>
            <person name="Dwamena C."/>
            <person name="Voogd C."/>
            <person name="Leif D."/>
            <person name="Lafferty D."/>
            <person name="Souleyre E."/>
            <person name="Varkonyi-Gasic E."/>
            <person name="Gambi F."/>
            <person name="Hanley J."/>
            <person name="Yao J.-L."/>
            <person name="Cheung J."/>
            <person name="David K."/>
            <person name="Warren B."/>
            <person name="Marsh K."/>
            <person name="Snowden K."/>
            <person name="Lin-Wang K."/>
            <person name="Brian L."/>
            <person name="Martinez-Sanchez M."/>
            <person name="Wang M."/>
            <person name="Ileperuma N."/>
            <person name="Macnee N."/>
            <person name="Campin R."/>
            <person name="Mcatee P."/>
            <person name="Drummond R."/>
            <person name="Espley R."/>
            <person name="Ireland H."/>
            <person name="Wu R."/>
            <person name="Atkinson R."/>
            <person name="Karunairetnam S."/>
            <person name="Bulley S."/>
            <person name="Chunkath S."/>
            <person name="Hanley Z."/>
            <person name="Storey R."/>
            <person name="Thrimawithana A."/>
            <person name="Thomson S."/>
            <person name="David C."/>
            <person name="Testolin R."/>
        </authorList>
    </citation>
    <scope>NUCLEOTIDE SEQUENCE [LARGE SCALE GENOMIC DNA]</scope>
    <source>
        <strain evidence="12">cv. Red5</strain>
        <tissue evidence="11">Young leaf</tissue>
    </source>
</reference>
<dbReference type="STRING" id="1590841.A0A2R6PCP7"/>
<dbReference type="PANTHER" id="PTHR14527">
    <property type="entry name" value="PROTEIN MIS12 HOMOLOG"/>
    <property type="match status" value="1"/>
</dbReference>
<dbReference type="OrthoDB" id="1884855at2759"/>
<dbReference type="AlphaFoldDB" id="A0A2R6PCP7"/>
<dbReference type="PANTHER" id="PTHR14527:SF2">
    <property type="entry name" value="PROTEIN MIS12 HOMOLOG"/>
    <property type="match status" value="1"/>
</dbReference>
<evidence type="ECO:0000256" key="10">
    <source>
        <dbReference type="SAM" id="Coils"/>
    </source>
</evidence>
<comment type="similarity">
    <text evidence="2">Belongs to the mis12 family.</text>
</comment>
<keyword evidence="3" id="KW-0158">Chromosome</keyword>
<dbReference type="GO" id="GO:0051301">
    <property type="term" value="P:cell division"/>
    <property type="evidence" value="ECO:0007669"/>
    <property type="project" value="UniProtKB-KW"/>
</dbReference>
<evidence type="ECO:0000313" key="12">
    <source>
        <dbReference type="Proteomes" id="UP000241394"/>
    </source>
</evidence>
<evidence type="ECO:0000256" key="5">
    <source>
        <dbReference type="ARBA" id="ARBA00022776"/>
    </source>
</evidence>
<keyword evidence="7 10" id="KW-0175">Coiled coil</keyword>
<feature type="coiled-coil region" evidence="10">
    <location>
        <begin position="177"/>
        <end position="204"/>
    </location>
</feature>
<comment type="caution">
    <text evidence="11">The sequence shown here is derived from an EMBL/GenBank/DDBJ whole genome shotgun (WGS) entry which is preliminary data.</text>
</comment>
<dbReference type="GO" id="GO:0000070">
    <property type="term" value="P:mitotic sister chromatid segregation"/>
    <property type="evidence" value="ECO:0007669"/>
    <property type="project" value="TreeGrafter"/>
</dbReference>
<sequence>MEGSESEAIFDSLKLNPQLFINAVLNSVDELVDDAFDFFHKQASTMLKIEGTDRSDDLSKGVAYLQNMVRSVLDKRLSIWEKYCLRHCFAVPEGFSLPKANESAGASSMDIDFLSDQELDAQLDSMRNKLALVEKETADLNRELQALEKQTVLRNHCTGSVNEALQLYEQHHVHDIIEELTKTASELSKKMEQLNAKRLEQSELIRRERMHIPDGDLFRVNHGNGLFNVALDELQAFITDIKNV</sequence>